<comment type="subcellular location">
    <subcellularLocation>
        <location evidence="1">Cell membrane</location>
        <topology evidence="1">Multi-pass membrane protein</topology>
    </subcellularLocation>
</comment>
<organism evidence="8 9">
    <name type="scientific">Candidatus Dojkabacteria bacterium</name>
    <dbReference type="NCBI Taxonomy" id="2099670"/>
    <lineage>
        <taxon>Bacteria</taxon>
        <taxon>Candidatus Dojkabacteria</taxon>
    </lineage>
</organism>
<dbReference type="Pfam" id="PF02687">
    <property type="entry name" value="FtsX"/>
    <property type="match status" value="2"/>
</dbReference>
<dbReference type="PANTHER" id="PTHR30287:SF2">
    <property type="entry name" value="BLL1001 PROTEIN"/>
    <property type="match status" value="1"/>
</dbReference>
<feature type="transmembrane region" description="Helical" evidence="6">
    <location>
        <begin position="480"/>
        <end position="501"/>
    </location>
</feature>
<protein>
    <submittedName>
        <fullName evidence="8">FtsX-like permease family protein</fullName>
    </submittedName>
</protein>
<keyword evidence="3 6" id="KW-0812">Transmembrane</keyword>
<feature type="domain" description="ABC3 transporter permease C-terminal" evidence="7">
    <location>
        <begin position="266"/>
        <end position="384"/>
    </location>
</feature>
<evidence type="ECO:0000256" key="2">
    <source>
        <dbReference type="ARBA" id="ARBA00022475"/>
    </source>
</evidence>
<keyword evidence="2" id="KW-1003">Cell membrane</keyword>
<comment type="caution">
    <text evidence="8">The sequence shown here is derived from an EMBL/GenBank/DDBJ whole genome shotgun (WGS) entry which is preliminary data.</text>
</comment>
<dbReference type="InterPro" id="IPR003838">
    <property type="entry name" value="ABC3_permease_C"/>
</dbReference>
<evidence type="ECO:0000256" key="1">
    <source>
        <dbReference type="ARBA" id="ARBA00004651"/>
    </source>
</evidence>
<evidence type="ECO:0000256" key="4">
    <source>
        <dbReference type="ARBA" id="ARBA00022989"/>
    </source>
</evidence>
<dbReference type="InterPro" id="IPR038766">
    <property type="entry name" value="Membrane_comp_ABC_pdt"/>
</dbReference>
<dbReference type="PANTHER" id="PTHR30287">
    <property type="entry name" value="MEMBRANE COMPONENT OF PREDICTED ABC SUPERFAMILY METABOLITE UPTAKE TRANSPORTER"/>
    <property type="match status" value="1"/>
</dbReference>
<dbReference type="GO" id="GO:0005886">
    <property type="term" value="C:plasma membrane"/>
    <property type="evidence" value="ECO:0007669"/>
    <property type="project" value="UniProtKB-SubCell"/>
</dbReference>
<accession>A0A847D113</accession>
<feature type="transmembrane region" description="Helical" evidence="6">
    <location>
        <begin position="353"/>
        <end position="376"/>
    </location>
</feature>
<evidence type="ECO:0000256" key="5">
    <source>
        <dbReference type="ARBA" id="ARBA00023136"/>
    </source>
</evidence>
<reference evidence="8 9" key="1">
    <citation type="journal article" date="2020" name="Biotechnol. Biofuels">
        <title>New insights from the biogas microbiome by comprehensive genome-resolved metagenomics of nearly 1600 species originating from multiple anaerobic digesters.</title>
        <authorList>
            <person name="Campanaro S."/>
            <person name="Treu L."/>
            <person name="Rodriguez-R L.M."/>
            <person name="Kovalovszki A."/>
            <person name="Ziels R.M."/>
            <person name="Maus I."/>
            <person name="Zhu X."/>
            <person name="Kougias P.G."/>
            <person name="Basile A."/>
            <person name="Luo G."/>
            <person name="Schluter A."/>
            <person name="Konstantinidis K.T."/>
            <person name="Angelidaki I."/>
        </authorList>
    </citation>
    <scope>NUCLEOTIDE SEQUENCE [LARGE SCALE GENOMIC DNA]</scope>
    <source>
        <strain evidence="8">AS06rmzACSIP_65</strain>
    </source>
</reference>
<feature type="transmembrane region" description="Helical" evidence="6">
    <location>
        <begin position="823"/>
        <end position="840"/>
    </location>
</feature>
<feature type="transmembrane region" description="Helical" evidence="6">
    <location>
        <begin position="308"/>
        <end position="333"/>
    </location>
</feature>
<keyword evidence="5 6" id="KW-0472">Membrane</keyword>
<sequence length="856" mass="95562">MNKTKFFFEKTRSSIKYLGIVAAIISLSVMFSSLCVMSLLSLSETLREALDDNPRATIGGDITITPMEQNEENFNLVKNKLEEMKRDGAIKEFTYTSVPINHRMYNLGFGKSRNILPVGYEDNRFPLEGTKKVLTPNISFRDLERIQDSAILSGNLAKRGNLQIGDTFVIYSSDMYDMHQLKLIGITTSPLSSATNIYVNKNLFKGERAYTFYADIVGDDFDKIKFRIASIFPSDVGATVSFWDRNQAEKDSARGSIKVFTLIKGLSVLGLFVGSFGIASAVNTIILKRRKEIGIMKSIGFTKRDISTMLLLEVALISIIGSVVGVSLGFIFFRYLLEIISTGEMEILDFNKSLNFVAIGLSLLVSIVSSVIFAYISISNVAELKPTYALKDLDIRQNKSSKNKGVLRFLMVGLLFCGISIFLTKSLEYGLGAVGLVSIVLLLFSLLFRLIFFLILRIPVKSHNFVEFTWDSLRQSYKKIVFAMVAIFLGMFTVNFIMILVNTASGEYKDRYQEVEADTNVVVTSLVDGATDDGKVLKMNGVDKGFVMYKAKLDEKNQSFSEIIGVDLNDLGGRLKIVAGDMSGIITLVVGNNAEYLVEGNLGKVTETGDGKIVSFDDIGWYKIGDTVTLLINGEEAKMPVTGLYEMPEHKGGSIKYLPAGGFISKEKFNSLGINKYVKEYWLNVKEENYQPFYEKVAKLPNTLIESSFRIEEEMNAILDTMVRFSISIASLALLAGVILIIIVTVLDVTSRSRDFAIYKTLGFVQKEIVWMVLLEYGVMTVITSVFASLMAYVASEVINRYGEKFFGFVINQKLNFDFKNSIAMDLGIIILVLVLVFLVSRKPLKVKPTEVLRYE</sequence>
<keyword evidence="4 6" id="KW-1133">Transmembrane helix</keyword>
<evidence type="ECO:0000313" key="8">
    <source>
        <dbReference type="EMBL" id="NLD25163.1"/>
    </source>
</evidence>
<feature type="transmembrane region" description="Helical" evidence="6">
    <location>
        <begin position="725"/>
        <end position="749"/>
    </location>
</feature>
<evidence type="ECO:0000259" key="7">
    <source>
        <dbReference type="Pfam" id="PF02687"/>
    </source>
</evidence>
<name>A0A847D113_9BACT</name>
<feature type="transmembrane region" description="Helical" evidence="6">
    <location>
        <begin position="429"/>
        <end position="456"/>
    </location>
</feature>
<dbReference type="Proteomes" id="UP000545876">
    <property type="component" value="Unassembled WGS sequence"/>
</dbReference>
<feature type="transmembrane region" description="Helical" evidence="6">
    <location>
        <begin position="20"/>
        <end position="40"/>
    </location>
</feature>
<feature type="transmembrane region" description="Helical" evidence="6">
    <location>
        <begin position="769"/>
        <end position="795"/>
    </location>
</feature>
<feature type="transmembrane region" description="Helical" evidence="6">
    <location>
        <begin position="266"/>
        <end position="287"/>
    </location>
</feature>
<evidence type="ECO:0000256" key="3">
    <source>
        <dbReference type="ARBA" id="ARBA00022692"/>
    </source>
</evidence>
<feature type="transmembrane region" description="Helical" evidence="6">
    <location>
        <begin position="405"/>
        <end position="423"/>
    </location>
</feature>
<feature type="domain" description="ABC3 transporter permease C-terminal" evidence="7">
    <location>
        <begin position="728"/>
        <end position="848"/>
    </location>
</feature>
<evidence type="ECO:0000313" key="9">
    <source>
        <dbReference type="Proteomes" id="UP000545876"/>
    </source>
</evidence>
<evidence type="ECO:0000256" key="6">
    <source>
        <dbReference type="SAM" id="Phobius"/>
    </source>
</evidence>
<proteinExistence type="predicted"/>
<dbReference type="AlphaFoldDB" id="A0A847D113"/>
<gene>
    <name evidence="8" type="ORF">GX656_00775</name>
</gene>
<dbReference type="EMBL" id="JAAZBX010000002">
    <property type="protein sequence ID" value="NLD25163.1"/>
    <property type="molecule type" value="Genomic_DNA"/>
</dbReference>